<dbReference type="AlphaFoldDB" id="A0A848E864"/>
<name>A0A848E864_9PROT</name>
<dbReference type="PANTHER" id="PTHR43194">
    <property type="entry name" value="HYDROLASE ALPHA/BETA FOLD FAMILY"/>
    <property type="match status" value="1"/>
</dbReference>
<comment type="caution">
    <text evidence="2">The sequence shown here is derived from an EMBL/GenBank/DDBJ whole genome shotgun (WGS) entry which is preliminary data.</text>
</comment>
<dbReference type="Gene3D" id="3.40.50.1820">
    <property type="entry name" value="alpha/beta hydrolase"/>
    <property type="match status" value="1"/>
</dbReference>
<sequence length="278" mass="29875">MMREGAVRWLSSAGFFTMRWWEWGPEDGAPVICVHGLTRSGRDFDALAQGLAAAGRRVICPDLPGRGASDWLPDAMLYQPPVYVAALSHLLARIDGPVDWVGTSLGGICGMAIAATPGHPIRRMVLNDVGAFVPQEAMARIRDYMGNEPLFEDIPALEAHLRTVHAPFGNLSDAEWRHLAETSARPGGDGVLLHYDPAIATPIRATEAQAIDMRALWALVKIPVLLIRGADSDLLLPETAAEMAAQPHVHLAEIAGAGHAPALMDPAQVALVRDFLGQ</sequence>
<dbReference type="InterPro" id="IPR050228">
    <property type="entry name" value="Carboxylesterase_BioH"/>
</dbReference>
<dbReference type="RefSeq" id="WP_170052095.1">
    <property type="nucleotide sequence ID" value="NZ_JABBKX010000001.1"/>
</dbReference>
<dbReference type="SUPFAM" id="SSF53474">
    <property type="entry name" value="alpha/beta-Hydrolases"/>
    <property type="match status" value="1"/>
</dbReference>
<protein>
    <submittedName>
        <fullName evidence="2">Alpha/beta hydrolase</fullName>
    </submittedName>
</protein>
<organism evidence="2 3">
    <name type="scientific">Neoroseomonas marina</name>
    <dbReference type="NCBI Taxonomy" id="1232220"/>
    <lineage>
        <taxon>Bacteria</taxon>
        <taxon>Pseudomonadati</taxon>
        <taxon>Pseudomonadota</taxon>
        <taxon>Alphaproteobacteria</taxon>
        <taxon>Acetobacterales</taxon>
        <taxon>Acetobacteraceae</taxon>
        <taxon>Neoroseomonas</taxon>
    </lineage>
</organism>
<dbReference type="PANTHER" id="PTHR43194:SF2">
    <property type="entry name" value="PEROXISOMAL MEMBRANE PROTEIN LPX1"/>
    <property type="match status" value="1"/>
</dbReference>
<accession>A0A848E864</accession>
<dbReference type="InterPro" id="IPR029058">
    <property type="entry name" value="AB_hydrolase_fold"/>
</dbReference>
<dbReference type="EMBL" id="JABBKX010000001">
    <property type="protein sequence ID" value="NMJ39779.1"/>
    <property type="molecule type" value="Genomic_DNA"/>
</dbReference>
<reference evidence="2 3" key="1">
    <citation type="submission" date="2020-03" db="EMBL/GenBank/DDBJ databases">
        <authorList>
            <person name="Sun Q."/>
        </authorList>
    </citation>
    <scope>NUCLEOTIDE SEQUENCE [LARGE SCALE GENOMIC DNA]</scope>
    <source>
        <strain evidence="2 3">JC162</strain>
    </source>
</reference>
<evidence type="ECO:0000259" key="1">
    <source>
        <dbReference type="Pfam" id="PF12697"/>
    </source>
</evidence>
<dbReference type="GO" id="GO:0016787">
    <property type="term" value="F:hydrolase activity"/>
    <property type="evidence" value="ECO:0007669"/>
    <property type="project" value="UniProtKB-KW"/>
</dbReference>
<dbReference type="Proteomes" id="UP000548582">
    <property type="component" value="Unassembled WGS sequence"/>
</dbReference>
<dbReference type="PRINTS" id="PR00111">
    <property type="entry name" value="ABHYDROLASE"/>
</dbReference>
<dbReference type="InterPro" id="IPR000073">
    <property type="entry name" value="AB_hydrolase_1"/>
</dbReference>
<keyword evidence="2" id="KW-0378">Hydrolase</keyword>
<proteinExistence type="predicted"/>
<feature type="domain" description="AB hydrolase-1" evidence="1">
    <location>
        <begin position="31"/>
        <end position="270"/>
    </location>
</feature>
<gene>
    <name evidence="2" type="ORF">GWK16_00890</name>
</gene>
<keyword evidence="3" id="KW-1185">Reference proteome</keyword>
<evidence type="ECO:0000313" key="3">
    <source>
        <dbReference type="Proteomes" id="UP000548582"/>
    </source>
</evidence>
<dbReference type="Pfam" id="PF12697">
    <property type="entry name" value="Abhydrolase_6"/>
    <property type="match status" value="1"/>
</dbReference>
<evidence type="ECO:0000313" key="2">
    <source>
        <dbReference type="EMBL" id="NMJ39779.1"/>
    </source>
</evidence>